<keyword evidence="3" id="KW-1185">Reference proteome</keyword>
<comment type="caution">
    <text evidence="2">The sequence shown here is derived from an EMBL/GenBank/DDBJ whole genome shotgun (WGS) entry which is preliminary data.</text>
</comment>
<dbReference type="Proteomes" id="UP001500013">
    <property type="component" value="Unassembled WGS sequence"/>
</dbReference>
<feature type="region of interest" description="Disordered" evidence="1">
    <location>
        <begin position="29"/>
        <end position="51"/>
    </location>
</feature>
<sequence>MTAADELVGRGTVFIGRVHNSRRWRAHWEGSEAGGPGVEGSRFIEDGGKFD</sequence>
<protein>
    <submittedName>
        <fullName evidence="2">Uncharacterized protein</fullName>
    </submittedName>
</protein>
<organism evidence="2 3">
    <name type="scientific">Terrabacter lapilli</name>
    <dbReference type="NCBI Taxonomy" id="436231"/>
    <lineage>
        <taxon>Bacteria</taxon>
        <taxon>Bacillati</taxon>
        <taxon>Actinomycetota</taxon>
        <taxon>Actinomycetes</taxon>
        <taxon>Micrococcales</taxon>
        <taxon>Intrasporangiaceae</taxon>
        <taxon>Terrabacter</taxon>
    </lineage>
</organism>
<evidence type="ECO:0000313" key="2">
    <source>
        <dbReference type="EMBL" id="GAA1993691.1"/>
    </source>
</evidence>
<proteinExistence type="predicted"/>
<evidence type="ECO:0000313" key="3">
    <source>
        <dbReference type="Proteomes" id="UP001500013"/>
    </source>
</evidence>
<gene>
    <name evidence="2" type="ORF">GCM10009817_39960</name>
</gene>
<evidence type="ECO:0000256" key="1">
    <source>
        <dbReference type="SAM" id="MobiDB-lite"/>
    </source>
</evidence>
<reference evidence="2 3" key="1">
    <citation type="journal article" date="2019" name="Int. J. Syst. Evol. Microbiol.">
        <title>The Global Catalogue of Microorganisms (GCM) 10K type strain sequencing project: providing services to taxonomists for standard genome sequencing and annotation.</title>
        <authorList>
            <consortium name="The Broad Institute Genomics Platform"/>
            <consortium name="The Broad Institute Genome Sequencing Center for Infectious Disease"/>
            <person name="Wu L."/>
            <person name="Ma J."/>
        </authorList>
    </citation>
    <scope>NUCLEOTIDE SEQUENCE [LARGE SCALE GENOMIC DNA]</scope>
    <source>
        <strain evidence="2 3">JCM 15628</strain>
    </source>
</reference>
<feature type="compositionally biased region" description="Basic and acidic residues" evidence="1">
    <location>
        <begin position="42"/>
        <end position="51"/>
    </location>
</feature>
<dbReference type="EMBL" id="BAAAPU010000012">
    <property type="protein sequence ID" value="GAA1993691.1"/>
    <property type="molecule type" value="Genomic_DNA"/>
</dbReference>
<accession>A0ABN2SW88</accession>
<name>A0ABN2SW88_9MICO</name>